<sequence>MVPPQPAASRSHPAAPGSVRAARSPASPPASQPTSHSPAVVSPCTPHWPRYTSMARILKLFCALPSLFHRLNLYYLLTFTSAFLSHLGNFLRQKQQATRGS</sequence>
<reference evidence="2 3" key="1">
    <citation type="submission" date="2019-05" db="EMBL/GenBank/DDBJ databases">
        <title>Another draft genome of Portunus trituberculatus and its Hox gene families provides insights of decapod evolution.</title>
        <authorList>
            <person name="Jeong J.-H."/>
            <person name="Song I."/>
            <person name="Kim S."/>
            <person name="Choi T."/>
            <person name="Kim D."/>
            <person name="Ryu S."/>
            <person name="Kim W."/>
        </authorList>
    </citation>
    <scope>NUCLEOTIDE SEQUENCE [LARGE SCALE GENOMIC DNA]</scope>
    <source>
        <tissue evidence="2">Muscle</tissue>
    </source>
</reference>
<organism evidence="2 3">
    <name type="scientific">Portunus trituberculatus</name>
    <name type="common">Swimming crab</name>
    <name type="synonym">Neptunus trituberculatus</name>
    <dbReference type="NCBI Taxonomy" id="210409"/>
    <lineage>
        <taxon>Eukaryota</taxon>
        <taxon>Metazoa</taxon>
        <taxon>Ecdysozoa</taxon>
        <taxon>Arthropoda</taxon>
        <taxon>Crustacea</taxon>
        <taxon>Multicrustacea</taxon>
        <taxon>Malacostraca</taxon>
        <taxon>Eumalacostraca</taxon>
        <taxon>Eucarida</taxon>
        <taxon>Decapoda</taxon>
        <taxon>Pleocyemata</taxon>
        <taxon>Brachyura</taxon>
        <taxon>Eubrachyura</taxon>
        <taxon>Portunoidea</taxon>
        <taxon>Portunidae</taxon>
        <taxon>Portuninae</taxon>
        <taxon>Portunus</taxon>
    </lineage>
</organism>
<accession>A0A5B7IWP1</accession>
<name>A0A5B7IWP1_PORTR</name>
<evidence type="ECO:0000313" key="3">
    <source>
        <dbReference type="Proteomes" id="UP000324222"/>
    </source>
</evidence>
<evidence type="ECO:0000313" key="2">
    <source>
        <dbReference type="EMBL" id="MPC84604.1"/>
    </source>
</evidence>
<proteinExistence type="predicted"/>
<dbReference type="Proteomes" id="UP000324222">
    <property type="component" value="Unassembled WGS sequence"/>
</dbReference>
<protein>
    <submittedName>
        <fullName evidence="2">Uncharacterized protein</fullName>
    </submittedName>
</protein>
<feature type="compositionally biased region" description="Low complexity" evidence="1">
    <location>
        <begin position="13"/>
        <end position="25"/>
    </location>
</feature>
<comment type="caution">
    <text evidence="2">The sequence shown here is derived from an EMBL/GenBank/DDBJ whole genome shotgun (WGS) entry which is preliminary data.</text>
</comment>
<dbReference type="AlphaFoldDB" id="A0A5B7IWP1"/>
<dbReference type="EMBL" id="VSRR010065880">
    <property type="protein sequence ID" value="MPC84604.1"/>
    <property type="molecule type" value="Genomic_DNA"/>
</dbReference>
<gene>
    <name evidence="2" type="ORF">E2C01_079347</name>
</gene>
<evidence type="ECO:0000256" key="1">
    <source>
        <dbReference type="SAM" id="MobiDB-lite"/>
    </source>
</evidence>
<feature type="region of interest" description="Disordered" evidence="1">
    <location>
        <begin position="1"/>
        <end position="42"/>
    </location>
</feature>
<keyword evidence="3" id="KW-1185">Reference proteome</keyword>